<feature type="coiled-coil region" evidence="14">
    <location>
        <begin position="390"/>
        <end position="417"/>
    </location>
</feature>
<feature type="domain" description="Dynein heavy chain linker" evidence="18">
    <location>
        <begin position="1449"/>
        <end position="1852"/>
    </location>
</feature>
<dbReference type="PANTHER" id="PTHR46532:SF4">
    <property type="entry name" value="AAA+ ATPASE DOMAIN-CONTAINING PROTEIN"/>
    <property type="match status" value="1"/>
</dbReference>
<keyword evidence="4" id="KW-0493">Microtubule</keyword>
<feature type="domain" description="Dynein heavy chain tail" evidence="17">
    <location>
        <begin position="196"/>
        <end position="763"/>
    </location>
</feature>
<feature type="domain" description="ATPase dynein-related AAA" evidence="16">
    <location>
        <begin position="2299"/>
        <end position="2402"/>
    </location>
</feature>
<dbReference type="GO" id="GO:0005524">
    <property type="term" value="F:ATP binding"/>
    <property type="evidence" value="ECO:0007669"/>
    <property type="project" value="UniProtKB-KW"/>
</dbReference>
<dbReference type="PANTHER" id="PTHR46532">
    <property type="entry name" value="MALE FERTILITY FACTOR KL5"/>
    <property type="match status" value="1"/>
</dbReference>
<evidence type="ECO:0000256" key="15">
    <source>
        <dbReference type="SAM" id="MobiDB-lite"/>
    </source>
</evidence>
<dbReference type="STRING" id="35525.A0A164XUX6"/>
<dbReference type="OrthoDB" id="6334149at2759"/>
<dbReference type="InterPro" id="IPR043157">
    <property type="entry name" value="Dynein_AAA1S"/>
</dbReference>
<comment type="similarity">
    <text evidence="2">Belongs to the dynein heavy chain family.</text>
</comment>
<dbReference type="Gene3D" id="1.10.287.2620">
    <property type="match status" value="1"/>
</dbReference>
<keyword evidence="8" id="KW-0243">Dynein</keyword>
<keyword evidence="5" id="KW-0677">Repeat</keyword>
<keyword evidence="11" id="KW-0505">Motor protein</keyword>
<dbReference type="InterPro" id="IPR026983">
    <property type="entry name" value="DHC"/>
</dbReference>
<protein>
    <submittedName>
        <fullName evidence="20">Dynein heavy chain</fullName>
    </submittedName>
</protein>
<feature type="domain" description="Dynein heavy chain hydrolytic ATP-binding dynein motor region" evidence="19">
    <location>
        <begin position="2012"/>
        <end position="2177"/>
    </location>
</feature>
<evidence type="ECO:0000256" key="13">
    <source>
        <dbReference type="ARBA" id="ARBA00023273"/>
    </source>
</evidence>
<evidence type="ECO:0000256" key="7">
    <source>
        <dbReference type="ARBA" id="ARBA00022840"/>
    </source>
</evidence>
<evidence type="ECO:0000256" key="4">
    <source>
        <dbReference type="ARBA" id="ARBA00022701"/>
    </source>
</evidence>
<dbReference type="FunFam" id="1.20.140.100:FF:000003">
    <property type="entry name" value="Dynein, axonemal, heavy chain 5"/>
    <property type="match status" value="1"/>
</dbReference>
<dbReference type="Pfam" id="PF08393">
    <property type="entry name" value="DHC_N2"/>
    <property type="match status" value="1"/>
</dbReference>
<dbReference type="Pfam" id="PF08385">
    <property type="entry name" value="DHC_N1"/>
    <property type="match status" value="1"/>
</dbReference>
<dbReference type="FunFam" id="1.10.287.2620:FF:000003">
    <property type="entry name" value="Dynein, axonemal, heavy chain 5"/>
    <property type="match status" value="1"/>
</dbReference>
<dbReference type="Gene3D" id="3.20.180.20">
    <property type="entry name" value="Dynein heavy chain, N-terminal domain 2"/>
    <property type="match status" value="1"/>
</dbReference>
<evidence type="ECO:0000256" key="10">
    <source>
        <dbReference type="ARBA" id="ARBA00023069"/>
    </source>
</evidence>
<keyword evidence="6" id="KW-0547">Nucleotide-binding</keyword>
<evidence type="ECO:0000256" key="12">
    <source>
        <dbReference type="ARBA" id="ARBA00023212"/>
    </source>
</evidence>
<dbReference type="GO" id="GO:0005874">
    <property type="term" value="C:microtubule"/>
    <property type="evidence" value="ECO:0007669"/>
    <property type="project" value="UniProtKB-KW"/>
</dbReference>
<evidence type="ECO:0000256" key="11">
    <source>
        <dbReference type="ARBA" id="ARBA00023175"/>
    </source>
</evidence>
<evidence type="ECO:0000256" key="1">
    <source>
        <dbReference type="ARBA" id="ARBA00004430"/>
    </source>
</evidence>
<feature type="compositionally biased region" description="Polar residues" evidence="15">
    <location>
        <begin position="994"/>
        <end position="1016"/>
    </location>
</feature>
<evidence type="ECO:0000313" key="21">
    <source>
        <dbReference type="Proteomes" id="UP000076858"/>
    </source>
</evidence>
<comment type="subcellular location">
    <subcellularLocation>
        <location evidence="1">Cytoplasm</location>
        <location evidence="1">Cytoskeleton</location>
        <location evidence="1">Cilium axoneme</location>
    </subcellularLocation>
</comment>
<keyword evidence="21" id="KW-1185">Reference proteome</keyword>
<keyword evidence="12" id="KW-0206">Cytoskeleton</keyword>
<keyword evidence="10" id="KW-0969">Cilium</keyword>
<evidence type="ECO:0000256" key="6">
    <source>
        <dbReference type="ARBA" id="ARBA00022741"/>
    </source>
</evidence>
<dbReference type="SUPFAM" id="SSF52540">
    <property type="entry name" value="P-loop containing nucleoside triphosphate hydrolases"/>
    <property type="match status" value="2"/>
</dbReference>
<sequence>MESSDNFGSERKGRRGELDYRYDFLFHWAAESCSITKQDVIDSLLQEIWVRNIHDFVLKDTKRTVLLFYQAFQDQNLKSRVEKSNRLVAPNKTDLMVGMCDAMEEELLSNFIQLLQHVYRPALESLLFFADEGPEKTRVYEEVLMAIQSLFSSLKVSENILKHDNTLLAQRQVDLDLPNESKKRADFMRHPDTVAKAEKLATDWLSMIERENCESEMLRRDCDDDSPRDEIEYWKTRSTRLNLIQQQFNSTQVALVVQCLNVNRSKLMKRWVEALRKLTHCCHEANNNTLYLSDFENHCKTLYVWDPIRLLPTINQLLSTVRLICCVSLYYNTSERITSLLVKITNELIRSCRRHITSHGRETVWSRPASVVKPLLQDCLNLHTAYRNAYANMKQDLESYQKSVQQSQQNQPQAKEQSTLTCSEHSVFGKFDAFCARLRKILRLYDVIDKHESLLKSRMEGLLQEEEVMDEILRRYHAAVKDITSRPYDYLNHRMLGFDQHMSEFEARLNDLKLYVGSYLERAYDPVWETAQAMRFLQKFQRIGRVIPVVAMEIKHNRILNQLLADMDRLGRVLVKFGEEPPIPKNFSPTTGKMMWCASLQRCLELRLEEHAPILHSETGRQVFRKYKNLLVTIVQLGNNHLRSWTLLSPTEVENCLSQNILTPNVENPQLFSVNFNPKITSLFQEVHCAFQAGLRVPASSIFIFSRKGLLLKMKDEAQYLVENHKLLLDSIDIELKPLLCCHVHQLYLTLRPASVALSWNIKQSKWGRFFNQCRKSMVKFKLLCQRLEDIRINQLERVLDSLRYFTLCPESGRDKTWMPEEFIEAVKDACRKATSEIQQRNWLLENGVFELIDLIRVKDVMKFFEIPTEAIAAQVELKGRTSYPSSAKTPRPKSIASERKKTEENPDSSRFSTKSPPAFRQNGERPAAKRRPSNGETSRGLPPLNPLGSASKPPPAPTKPTQTRTKLPKLNSKKTSQPKEQKSQPTSLPPLSARSNSSLTSAGQDCSSRKNSVISNEGREEPNVVLVADYGFLVVQLEKAIIEWKKLYSKRILQVIVTWLRSQIDQMRYSVVPPPNHKTTVVQQQHSALFLLHSQLNNTAIEITPSLDDIQDVIHTAGKIMLCVAKGIKRWQYRSAIESRSNLMSAVRHNIFVSVSENKEVVKGLNLLSTCLIHVKSTCGEQLRQWENLCKEICCFNRRVVVKNFVNKNPTVWDWDQQLRQFRQLEDVVESQKSLLEFGPIHVSTTKMQATLLQEIQEWMEAYTTVLYRRTLRDMERLMVVFGLLDRKLDRKIRDLEDTRISMDCLRDIRIQEVEFEMAIELVEEAIGIMMKFHVPLTEEDVERVDAVRITWHRLQQRSLDHHCHLVAIQPSFRQELLDNLTQFRVDCTQFCADYEVDGPMIQGLTPREASDRLLLFQNRFDALWRRLTSYEGGAELFGLLMPDVPELNRIRKELNLLQKLYRLYNDVIDRVAAYHDISWNSVNIEDINNELIEFQNRCRKLPKGLKEWPAFGALKRTIDEFSDLCPLLELMTNKAMKPRHWVRMTEITGHVFHVELEGFCLRQVVEAPLLQHKEDVEDVCISALKEKDIEAKLRQVTNDWTTNQLTFTTFKNRGELLLRGDSAAELISMLEDSLMVLSSLLSNRYNVPFRKQIQKWVTDLSNTNEILERWLMVQNLWVYLEAVFVGGDIAKQLPKEAKRFHKIDKSWQRMMARAHETSNVVICCVGDETLCQLLPHLQDELELCQKSLSGYLEKKRLSFPRFFFVSDPALLEILGQASDSHTIQSHLLSIFDNTACVKFHDQEYDKILAIVSTEGESIALEQPVRAEGSVEIWLMRLLQEAHRSLHSIIRLASQAIQNTEFNLLEFLAAFPSQVGILGLQMLWTRDAESALAQCRYDRKVMQETNAKFLEVLNTLIEQTTKNLDRLERIKFETLITIHVHQRDIFDQLCRSGVRSITDFEWIKQLSLTSYFNTYTYSLIPSCFLLARFRFYFRAEHDEMAISITDVSFTYQNEFLGCTERLVITPLTDRCYITLAQALHMSMGGCPSGPAGTGKTETTKDMGKTLGKYVVVFNCSDQMDFRGLGRIYKGLAQSGAWGCFDEFNRIELAVLSVAAQQVAVVLACKREKRKQLVFTDGDTIEMNPEFGIFLTMNPGYAGRQQLPENLKNQFRFVSMVFSITSKQLTKQVHYDFGLRNILSVLRTLGATKRGNVRDSESMIVMRVLRDMNLSKLVDEDEPLFMSLIGDLFPTTALEKTNYAELENAIREQVKAAGLIMHPPWLLKLIQLYETQLVRHGIMTLGPTGSGKTACIQILMKSLSACGQPHRELRMNPKAISAAQMFGRLDVATNDWTDGIFSALWRKTLRTKRGEHIWLVLDGPVDSLWIENLNSVLDDNRTLTLANDVEW</sequence>
<dbReference type="GO" id="GO:0007018">
    <property type="term" value="P:microtubule-based movement"/>
    <property type="evidence" value="ECO:0007669"/>
    <property type="project" value="InterPro"/>
</dbReference>
<evidence type="ECO:0000256" key="2">
    <source>
        <dbReference type="ARBA" id="ARBA00008887"/>
    </source>
</evidence>
<evidence type="ECO:0000256" key="9">
    <source>
        <dbReference type="ARBA" id="ARBA00023054"/>
    </source>
</evidence>
<dbReference type="FunFam" id="3.20.180.20:FF:000001">
    <property type="entry name" value="Dynein axonemal heavy chain 5"/>
    <property type="match status" value="1"/>
</dbReference>
<dbReference type="EMBL" id="LRGB01000944">
    <property type="protein sequence ID" value="KZS14591.1"/>
    <property type="molecule type" value="Genomic_DNA"/>
</dbReference>
<evidence type="ECO:0000256" key="5">
    <source>
        <dbReference type="ARBA" id="ARBA00022737"/>
    </source>
</evidence>
<accession>A0A164XUX6</accession>
<dbReference type="Proteomes" id="UP000076858">
    <property type="component" value="Unassembled WGS sequence"/>
</dbReference>
<dbReference type="InterPro" id="IPR042222">
    <property type="entry name" value="Dynein_2_N"/>
</dbReference>
<dbReference type="InterPro" id="IPR013602">
    <property type="entry name" value="Dynein_heavy_linker"/>
</dbReference>
<dbReference type="GO" id="GO:0045505">
    <property type="term" value="F:dynein intermediate chain binding"/>
    <property type="evidence" value="ECO:0007669"/>
    <property type="project" value="InterPro"/>
</dbReference>
<organism evidence="20 21">
    <name type="scientific">Daphnia magna</name>
    <dbReference type="NCBI Taxonomy" id="35525"/>
    <lineage>
        <taxon>Eukaryota</taxon>
        <taxon>Metazoa</taxon>
        <taxon>Ecdysozoa</taxon>
        <taxon>Arthropoda</taxon>
        <taxon>Crustacea</taxon>
        <taxon>Branchiopoda</taxon>
        <taxon>Diplostraca</taxon>
        <taxon>Cladocera</taxon>
        <taxon>Anomopoda</taxon>
        <taxon>Daphniidae</taxon>
        <taxon>Daphnia</taxon>
    </lineage>
</organism>
<dbReference type="Gene3D" id="1.10.8.710">
    <property type="match status" value="1"/>
</dbReference>
<dbReference type="InterPro" id="IPR013594">
    <property type="entry name" value="Dynein_heavy_tail"/>
</dbReference>
<evidence type="ECO:0000259" key="16">
    <source>
        <dbReference type="Pfam" id="PF07728"/>
    </source>
</evidence>
<dbReference type="GO" id="GO:0016887">
    <property type="term" value="F:ATP hydrolysis activity"/>
    <property type="evidence" value="ECO:0007669"/>
    <property type="project" value="InterPro"/>
</dbReference>
<keyword evidence="13" id="KW-0966">Cell projection</keyword>
<dbReference type="Pfam" id="PF07728">
    <property type="entry name" value="AAA_5"/>
    <property type="match status" value="1"/>
</dbReference>
<gene>
    <name evidence="20" type="ORF">APZ42_019903</name>
</gene>
<dbReference type="GO" id="GO:0005858">
    <property type="term" value="C:axonemal dynein complex"/>
    <property type="evidence" value="ECO:0007669"/>
    <property type="project" value="TreeGrafter"/>
</dbReference>
<evidence type="ECO:0000256" key="3">
    <source>
        <dbReference type="ARBA" id="ARBA00022490"/>
    </source>
</evidence>
<keyword evidence="9 14" id="KW-0175">Coiled coil</keyword>
<evidence type="ECO:0000259" key="18">
    <source>
        <dbReference type="Pfam" id="PF08393"/>
    </source>
</evidence>
<proteinExistence type="inferred from homology"/>
<feature type="region of interest" description="Disordered" evidence="15">
    <location>
        <begin position="882"/>
        <end position="1016"/>
    </location>
</feature>
<dbReference type="Gene3D" id="3.40.50.300">
    <property type="entry name" value="P-loop containing nucleotide triphosphate hydrolases"/>
    <property type="match status" value="2"/>
</dbReference>
<dbReference type="Pfam" id="PF12774">
    <property type="entry name" value="AAA_6"/>
    <property type="match status" value="1"/>
</dbReference>
<dbReference type="FunFam" id="3.40.50.300:FF:000044">
    <property type="entry name" value="Dynein heavy chain 5, axonemal"/>
    <property type="match status" value="1"/>
</dbReference>
<evidence type="ECO:0000256" key="8">
    <source>
        <dbReference type="ARBA" id="ARBA00023017"/>
    </source>
</evidence>
<dbReference type="Gene3D" id="1.20.140.100">
    <property type="entry name" value="Dynein heavy chain, N-terminal domain 2"/>
    <property type="match status" value="1"/>
</dbReference>
<dbReference type="InterPro" id="IPR042228">
    <property type="entry name" value="Dynein_linker_3"/>
</dbReference>
<dbReference type="GO" id="GO:0051959">
    <property type="term" value="F:dynein light intermediate chain binding"/>
    <property type="evidence" value="ECO:0007669"/>
    <property type="project" value="InterPro"/>
</dbReference>
<evidence type="ECO:0000256" key="14">
    <source>
        <dbReference type="SAM" id="Coils"/>
    </source>
</evidence>
<evidence type="ECO:0000259" key="19">
    <source>
        <dbReference type="Pfam" id="PF12774"/>
    </source>
</evidence>
<evidence type="ECO:0000313" key="20">
    <source>
        <dbReference type="EMBL" id="KZS14591.1"/>
    </source>
</evidence>
<comment type="caution">
    <text evidence="20">The sequence shown here is derived from an EMBL/GenBank/DDBJ whole genome shotgun (WGS) entry which is preliminary data.</text>
</comment>
<dbReference type="InterPro" id="IPR011704">
    <property type="entry name" value="ATPase_dyneun-rel_AAA"/>
</dbReference>
<keyword evidence="7" id="KW-0067">ATP-binding</keyword>
<name>A0A164XUX6_9CRUS</name>
<evidence type="ECO:0000259" key="17">
    <source>
        <dbReference type="Pfam" id="PF08385"/>
    </source>
</evidence>
<dbReference type="Gene3D" id="1.20.58.1120">
    <property type="match status" value="1"/>
</dbReference>
<keyword evidence="3" id="KW-0963">Cytoplasm</keyword>
<dbReference type="InterPro" id="IPR035699">
    <property type="entry name" value="AAA_6"/>
</dbReference>
<reference evidence="20 21" key="1">
    <citation type="submission" date="2016-03" db="EMBL/GenBank/DDBJ databases">
        <title>EvidentialGene: Evidence-directed Construction of Genes on Genomes.</title>
        <authorList>
            <person name="Gilbert D.G."/>
            <person name="Choi J.-H."/>
            <person name="Mockaitis K."/>
            <person name="Colbourne J."/>
            <person name="Pfrender M."/>
        </authorList>
    </citation>
    <scope>NUCLEOTIDE SEQUENCE [LARGE SCALE GENOMIC DNA]</scope>
    <source>
        <strain evidence="20 21">Xinb3</strain>
        <tissue evidence="20">Complete organism</tissue>
    </source>
</reference>
<dbReference type="InterPro" id="IPR027417">
    <property type="entry name" value="P-loop_NTPase"/>
</dbReference>